<dbReference type="RefSeq" id="WP_289836537.1">
    <property type="nucleotide sequence ID" value="NZ_JAUEIF010000008.1"/>
</dbReference>
<feature type="domain" description="DNA2/NAM7 helicase helicase" evidence="1">
    <location>
        <begin position="577"/>
        <end position="647"/>
    </location>
</feature>
<evidence type="ECO:0000259" key="1">
    <source>
        <dbReference type="Pfam" id="PF13086"/>
    </source>
</evidence>
<accession>A0AAW7JII3</accession>
<dbReference type="Pfam" id="PF13086">
    <property type="entry name" value="AAA_11"/>
    <property type="match status" value="2"/>
</dbReference>
<dbReference type="InterPro" id="IPR041677">
    <property type="entry name" value="DNA2/NAM7_AAA_11"/>
</dbReference>
<dbReference type="PANTHER" id="PTHR10887">
    <property type="entry name" value="DNA2/NAM7 HELICASE FAMILY"/>
    <property type="match status" value="1"/>
</dbReference>
<dbReference type="Proteomes" id="UP001167831">
    <property type="component" value="Unassembled WGS sequence"/>
</dbReference>
<dbReference type="InterPro" id="IPR027417">
    <property type="entry name" value="P-loop_NTPase"/>
</dbReference>
<dbReference type="AlphaFoldDB" id="A0AAW7JII3"/>
<dbReference type="GO" id="GO:0004386">
    <property type="term" value="F:helicase activity"/>
    <property type="evidence" value="ECO:0007669"/>
    <property type="project" value="InterPro"/>
</dbReference>
<reference evidence="4" key="2">
    <citation type="submission" date="2023-08" db="EMBL/GenBank/DDBJ databases">
        <title>Identification and characterization of horizontal gene transfer across gut microbiota members of farm animals based on homology search.</title>
        <authorList>
            <person name="Schwarzerova J."/>
            <person name="Nykrynova M."/>
            <person name="Jureckova K."/>
            <person name="Cejkova D."/>
            <person name="Rychlik I."/>
        </authorList>
    </citation>
    <scope>NUCLEOTIDE SEQUENCE</scope>
    <source>
        <strain evidence="4">ET15</strain>
        <strain evidence="3">ET37</strain>
    </source>
</reference>
<evidence type="ECO:0000259" key="2">
    <source>
        <dbReference type="Pfam" id="PF13087"/>
    </source>
</evidence>
<dbReference type="PANTHER" id="PTHR10887:SF495">
    <property type="entry name" value="HELICASE SENATAXIN ISOFORM X1-RELATED"/>
    <property type="match status" value="1"/>
</dbReference>
<dbReference type="Pfam" id="PF13087">
    <property type="entry name" value="AAA_12"/>
    <property type="match status" value="1"/>
</dbReference>
<dbReference type="Gene3D" id="3.40.50.300">
    <property type="entry name" value="P-loop containing nucleotide triphosphate hydrolases"/>
    <property type="match status" value="2"/>
</dbReference>
<evidence type="ECO:0000313" key="5">
    <source>
        <dbReference type="Proteomes" id="UP001167831"/>
    </source>
</evidence>
<sequence length="1016" mass="113682">MTKSDNRYVNTETHPADSRYIRCRVRSHDSASFTVVTGNDGDGRELRVSYGAAPGGDEYGYLRGILRRGMRLNLLDTRMADNKVVAGEIVVEPDFLVDISSLAACFEDFGHHPLLYTLNRLKKRPNTYHIILGNFAGMVLDDVINSPHFSLNDTIRKNFREKAIEYASCGEFSPETFKKDATAQARNIRQTTSALFGIYDRSKVLLEPSFVCEMLGVQGRVDMMTSDRRMLVEQKSGRNRYIELCRQNGSGGKYLEKHYVQLLLYYGVLKYNFGLDGQDIEVMLLYSKYPMPEGLIRTRHLEAELREAIAFRNLVVAQEHAMTSDGFASAIDRLTPETLNVNGMSGFFYDRYLLPQLQEVTSPLASLPPLERAYLCRMMTFVLKEQQLAKTGCLAGAGCSVADMWRMSVEEKLDAGSMYVGLELAGLAINEATGSYDMLTLDVPDCGDDFSPNFRSGDMVYVYAYAEDEKPDVRRSILFKGVMVSIEAERVRVFLSNALQNPDVMARRDSRGRRLLYAIEHAGSDVGGAAVMRTLFDFVTSLPERRALLLGARSPRRDTSVRLTKSYGGYFDPLLLRAMQARDYFLLVGPPGTGKTSTAMRYIVEEELAADGEPSVLLTAYTNRAVDEICSMLCDAGISFLRLGSEYSCDGRFRPFLVGNMVEQTPRLDKLKDRLMAARVYVGTVTTLMSRPYIFSLKRFALAVVDEAGQITEPGLVGLLSAHSPESADEPAISRFILIGDYKQLPAVVQQSVEESAVNEPCLNGVGIRNCRDSLFERLVRTEREARREDFIGVLRRQGRMHPAIAAYAGAMFYADERLEPVPCPHQTEALPGYSVPPADRLDEVLSRERVIFIPSEKGGGGGRSDKVNACEARIVADLVARIRRMAGNGFSCEKTIGVIVPYRNQITMIRREMERRCPGDAPDICIDTVERFQGSQRDVIICSLTVNSDAQLGFLTANSFEENGRVIDRKLNVTLTRARRQMILTGNPEILSGSDVYAGLMERIRRDGKYMKWTL</sequence>
<keyword evidence="5" id="KW-1185">Reference proteome</keyword>
<feature type="domain" description="DNA2/NAM7 helicase-like C-terminal" evidence="2">
    <location>
        <begin position="773"/>
        <end position="989"/>
    </location>
</feature>
<gene>
    <name evidence="3" type="ORF">QVN81_10760</name>
    <name evidence="4" type="ORF">QVN84_09080</name>
</gene>
<proteinExistence type="predicted"/>
<dbReference type="InterPro" id="IPR045055">
    <property type="entry name" value="DNA2/NAM7-like"/>
</dbReference>
<organism evidence="4 6">
    <name type="scientific">Leyella lascolaii</name>
    <dbReference type="NCBI Taxonomy" id="1776379"/>
    <lineage>
        <taxon>Bacteria</taxon>
        <taxon>Pseudomonadati</taxon>
        <taxon>Bacteroidota</taxon>
        <taxon>Bacteroidia</taxon>
        <taxon>Bacteroidales</taxon>
        <taxon>Prevotellaceae</taxon>
        <taxon>Leyella</taxon>
    </lineage>
</organism>
<dbReference type="InterPro" id="IPR047187">
    <property type="entry name" value="SF1_C_Upf1"/>
</dbReference>
<protein>
    <submittedName>
        <fullName evidence="4">AAA domain-containing protein</fullName>
    </submittedName>
</protein>
<feature type="domain" description="DNA2/NAM7 helicase helicase" evidence="1">
    <location>
        <begin position="679"/>
        <end position="750"/>
    </location>
</feature>
<dbReference type="InterPro" id="IPR041679">
    <property type="entry name" value="DNA2/NAM7-like_C"/>
</dbReference>
<dbReference type="Proteomes" id="UP001168478">
    <property type="component" value="Unassembled WGS sequence"/>
</dbReference>
<dbReference type="SUPFAM" id="SSF52540">
    <property type="entry name" value="P-loop containing nucleoside triphosphate hydrolases"/>
    <property type="match status" value="1"/>
</dbReference>
<evidence type="ECO:0000313" key="6">
    <source>
        <dbReference type="Proteomes" id="UP001168478"/>
    </source>
</evidence>
<dbReference type="EMBL" id="JAUEIF010000008">
    <property type="protein sequence ID" value="MDN0025668.1"/>
    <property type="molecule type" value="Genomic_DNA"/>
</dbReference>
<evidence type="ECO:0000313" key="4">
    <source>
        <dbReference type="EMBL" id="MDN0025668.1"/>
    </source>
</evidence>
<reference evidence="4" key="1">
    <citation type="submission" date="2023-06" db="EMBL/GenBank/DDBJ databases">
        <authorList>
            <person name="Zeman M."/>
            <person name="Kubasova T."/>
            <person name="Jahodarova E."/>
            <person name="Nykrynova M."/>
            <person name="Rychlik I."/>
        </authorList>
    </citation>
    <scope>NUCLEOTIDE SEQUENCE</scope>
    <source>
        <strain evidence="4">ET15</strain>
        <strain evidence="3">ET37</strain>
    </source>
</reference>
<name>A0AAW7JII3_9BACT</name>
<dbReference type="EMBL" id="JAUEIE010000012">
    <property type="protein sequence ID" value="MDN0023494.1"/>
    <property type="molecule type" value="Genomic_DNA"/>
</dbReference>
<evidence type="ECO:0000313" key="3">
    <source>
        <dbReference type="EMBL" id="MDN0023494.1"/>
    </source>
</evidence>
<dbReference type="CDD" id="cd18808">
    <property type="entry name" value="SF1_C_Upf1"/>
    <property type="match status" value="1"/>
</dbReference>
<comment type="caution">
    <text evidence="4">The sequence shown here is derived from an EMBL/GenBank/DDBJ whole genome shotgun (WGS) entry which is preliminary data.</text>
</comment>